<keyword evidence="1" id="KW-0378">Hydrolase</keyword>
<dbReference type="EMBL" id="QQAX01000002">
    <property type="protein sequence ID" value="RDI48702.1"/>
    <property type="molecule type" value="Genomic_DNA"/>
</dbReference>
<proteinExistence type="predicted"/>
<accession>A0A370GYI4</accession>
<dbReference type="AlphaFoldDB" id="A0A370GYI4"/>
<keyword evidence="4" id="KW-1185">Reference proteome</keyword>
<dbReference type="SUPFAM" id="SSF52499">
    <property type="entry name" value="Isochorismatase-like hydrolases"/>
    <property type="match status" value="1"/>
</dbReference>
<evidence type="ECO:0000313" key="3">
    <source>
        <dbReference type="EMBL" id="RDI48702.1"/>
    </source>
</evidence>
<dbReference type="CDD" id="cd01014">
    <property type="entry name" value="nicotinamidase_related"/>
    <property type="match status" value="1"/>
</dbReference>
<feature type="domain" description="Isochorismatase-like" evidence="2">
    <location>
        <begin position="3"/>
        <end position="154"/>
    </location>
</feature>
<name>A0A370GYI4_9COXI</name>
<dbReference type="GO" id="GO:0016787">
    <property type="term" value="F:hydrolase activity"/>
    <property type="evidence" value="ECO:0007669"/>
    <property type="project" value="UniProtKB-KW"/>
</dbReference>
<sequence>MNTALLLLEIQNDYFPNGRIPLEKSLEASAKAQSILHAYREKKMQIVHVQHISTHPDATYFLPCTKGAEFHSSVQPSKGEMIVKKHYPNSFKDTSLLNYLIKNQINHLVICGMMTHMTVDATVRAAYDLGFTCTVLHDACAARQLEFNHNVITAQNVHYAFLAAFQPSYATVLSSDDFLQKAGARIPIAS</sequence>
<evidence type="ECO:0000259" key="2">
    <source>
        <dbReference type="Pfam" id="PF00857"/>
    </source>
</evidence>
<evidence type="ECO:0000256" key="1">
    <source>
        <dbReference type="ARBA" id="ARBA00022801"/>
    </source>
</evidence>
<dbReference type="RefSeq" id="WP_114833519.1">
    <property type="nucleotide sequence ID" value="NZ_LR699114.1"/>
</dbReference>
<dbReference type="Pfam" id="PF00857">
    <property type="entry name" value="Isochorismatase"/>
    <property type="match status" value="1"/>
</dbReference>
<dbReference type="InterPro" id="IPR050272">
    <property type="entry name" value="Isochorismatase-like_hydrls"/>
</dbReference>
<dbReference type="Proteomes" id="UP000254720">
    <property type="component" value="Unassembled WGS sequence"/>
</dbReference>
<dbReference type="PANTHER" id="PTHR43540">
    <property type="entry name" value="PEROXYUREIDOACRYLATE/UREIDOACRYLATE AMIDOHYDROLASE-RELATED"/>
    <property type="match status" value="1"/>
</dbReference>
<evidence type="ECO:0000313" key="4">
    <source>
        <dbReference type="Proteomes" id="UP000254720"/>
    </source>
</evidence>
<comment type="caution">
    <text evidence="3">The sequence shown here is derived from an EMBL/GenBank/DDBJ whole genome shotgun (WGS) entry which is preliminary data.</text>
</comment>
<dbReference type="PANTHER" id="PTHR43540:SF1">
    <property type="entry name" value="ISOCHORISMATASE HYDROLASE"/>
    <property type="match status" value="1"/>
</dbReference>
<dbReference type="OrthoDB" id="9791276at2"/>
<gene>
    <name evidence="3" type="ORF">C8D86_102132</name>
</gene>
<dbReference type="InterPro" id="IPR000868">
    <property type="entry name" value="Isochorismatase-like_dom"/>
</dbReference>
<protein>
    <submittedName>
        <fullName evidence="3">Nicotinamidase-related amidase</fullName>
    </submittedName>
</protein>
<organism evidence="3 4">
    <name type="scientific">Aquicella lusitana</name>
    <dbReference type="NCBI Taxonomy" id="254246"/>
    <lineage>
        <taxon>Bacteria</taxon>
        <taxon>Pseudomonadati</taxon>
        <taxon>Pseudomonadota</taxon>
        <taxon>Gammaproteobacteria</taxon>
        <taxon>Legionellales</taxon>
        <taxon>Coxiellaceae</taxon>
        <taxon>Aquicella</taxon>
    </lineage>
</organism>
<dbReference type="Gene3D" id="3.40.50.850">
    <property type="entry name" value="Isochorismatase-like"/>
    <property type="match status" value="1"/>
</dbReference>
<reference evidence="3 4" key="1">
    <citation type="submission" date="2018-07" db="EMBL/GenBank/DDBJ databases">
        <title>Genomic Encyclopedia of Type Strains, Phase IV (KMG-IV): sequencing the most valuable type-strain genomes for metagenomic binning, comparative biology and taxonomic classification.</title>
        <authorList>
            <person name="Goeker M."/>
        </authorList>
    </citation>
    <scope>NUCLEOTIDE SEQUENCE [LARGE SCALE GENOMIC DNA]</scope>
    <source>
        <strain evidence="3 4">DSM 16500</strain>
    </source>
</reference>
<dbReference type="InterPro" id="IPR036380">
    <property type="entry name" value="Isochorismatase-like_sf"/>
</dbReference>